<feature type="transmembrane region" description="Helical" evidence="7">
    <location>
        <begin position="262"/>
        <end position="283"/>
    </location>
</feature>
<feature type="domain" description="ABC3 transporter permease C-terminal" evidence="8">
    <location>
        <begin position="262"/>
        <end position="364"/>
    </location>
</feature>
<keyword evidence="10" id="KW-1185">Reference proteome</keyword>
<feature type="transmembrane region" description="Helical" evidence="7">
    <location>
        <begin position="1011"/>
        <end position="1032"/>
    </location>
</feature>
<keyword evidence="5 7" id="KW-0472">Membrane</keyword>
<evidence type="ECO:0000259" key="8">
    <source>
        <dbReference type="Pfam" id="PF02687"/>
    </source>
</evidence>
<dbReference type="PANTHER" id="PTHR30572">
    <property type="entry name" value="MEMBRANE COMPONENT OF TRANSPORTER-RELATED"/>
    <property type="match status" value="1"/>
</dbReference>
<evidence type="ECO:0000256" key="1">
    <source>
        <dbReference type="ARBA" id="ARBA00004651"/>
    </source>
</evidence>
<feature type="transmembrane region" description="Helical" evidence="7">
    <location>
        <begin position="431"/>
        <end position="454"/>
    </location>
</feature>
<dbReference type="Pfam" id="PF02687">
    <property type="entry name" value="FtsX"/>
    <property type="match status" value="2"/>
</dbReference>
<evidence type="ECO:0000256" key="5">
    <source>
        <dbReference type="ARBA" id="ARBA00023136"/>
    </source>
</evidence>
<feature type="transmembrane region" description="Helical" evidence="7">
    <location>
        <begin position="390"/>
        <end position="411"/>
    </location>
</feature>
<evidence type="ECO:0000256" key="6">
    <source>
        <dbReference type="ARBA" id="ARBA00038076"/>
    </source>
</evidence>
<keyword evidence="2" id="KW-1003">Cell membrane</keyword>
<sequence>MLLGQTRSEATESLREVLTADETPAPMLQISAQRAQDAAVQDTAVKEQLRALLPGVGFEVYRSYIAQQPAPISRGMEHERPPRVMLSAYDDVERHVRVVDGAVFADSSRQDGTIAALVHATAAAELDLEPGSAITIGDEDTGARLEVVGTWLPDDPSSGFWRDELERSGSEDAVLGPVLIAEQDFPTVVTRSTARWRMVLDPAATSIEDVAVLGAGLRAVRPRLGSDERITSTFVTVDGELPDVIDEFETQLMAARAVSASATALLVAMSFTATWLVAALLITSRSSSTVLLRARGATVRQIGGWAGIEALMVSVPAAVVAMPVSIGVLILLGSEPKPHTWSAQPWNLAAVAALAVAFGVAAVMTGLAVRTAARSLRDSVGARTAGSSGRWIGAGTGALAVVAAAVAVWQLRRYRSPIITDARGQSAVDPLVVLAPALALVAGGMVALALLPLISRIVERLVALGRGLGWVWPAWQVSRRMQSYIAPVLLVAVAAGAGTLGIAYTTTWERLQRDLGGIEAGADVRVDVPARGGRLDDDAAGRWTAQPYRDLAGVAAVAPVWAGDVAVRDEGLTVISAPAASFAEVSAASENVADASWIASTLGARTSHPPGLTVPEDADVLELTLDAAVRRAPDVADEYLDESSDPGEGQVELRLWLIDRDGAVTSVATETVGVPFDDEAGIHQVVRVTMPSGVRPWTLAAMDLTLSPASGMQRFAYGYDVAVAGIRATGADGSATVMSLVDVADWGAELPVNSAVPAALSRSGSPGIGVSTGPVETRERTTVRLMPAGQDEPIPVVLSAEASRVLGLSAGADLALRIAGVDVGTRVAGTTSAVPGTLASMAAVVDLPSMMAALLRETNHVPSASQVWIGLAPDSEPGMVTTAVAAVAGTDALVTARDASETLMPYRTGMSGAGVFGIAALAMTALMALGCAAAWTVARRQRHADVTALRALGMSPRAQGWSTVAEQLCVIFAAMAVGAAAGRIVAGLVVAPMAGATTPRWPDGLEMAVDVAWAPLLGYLTTLTVILAVVAVRHGAGVASEARRPPERAE</sequence>
<dbReference type="Proteomes" id="UP000469185">
    <property type="component" value="Unassembled WGS sequence"/>
</dbReference>
<protein>
    <recommendedName>
        <fullName evidence="8">ABC3 transporter permease C-terminal domain-containing protein</fullName>
    </recommendedName>
</protein>
<reference evidence="9 10" key="1">
    <citation type="submission" date="2020-02" db="EMBL/GenBank/DDBJ databases">
        <authorList>
            <person name="Li X.-J."/>
            <person name="Feng X.-M."/>
        </authorList>
    </citation>
    <scope>NUCLEOTIDE SEQUENCE [LARGE SCALE GENOMIC DNA]</scope>
    <source>
        <strain evidence="9 10">CGMCC 4.7225</strain>
    </source>
</reference>
<proteinExistence type="inferred from homology"/>
<gene>
    <name evidence="9" type="ORF">G1H11_01525</name>
</gene>
<feature type="transmembrane region" description="Helical" evidence="7">
    <location>
        <begin position="484"/>
        <end position="504"/>
    </location>
</feature>
<dbReference type="PANTHER" id="PTHR30572:SF4">
    <property type="entry name" value="ABC TRANSPORTER PERMEASE YTRF"/>
    <property type="match status" value="1"/>
</dbReference>
<name>A0A6N9YG71_9ACTN</name>
<keyword evidence="3 7" id="KW-0812">Transmembrane</keyword>
<comment type="subcellular location">
    <subcellularLocation>
        <location evidence="1">Cell membrane</location>
        <topology evidence="1">Multi-pass membrane protein</topology>
    </subcellularLocation>
</comment>
<comment type="caution">
    <text evidence="9">The sequence shown here is derived from an EMBL/GenBank/DDBJ whole genome shotgun (WGS) entry which is preliminary data.</text>
</comment>
<keyword evidence="4 7" id="KW-1133">Transmembrane helix</keyword>
<evidence type="ECO:0000256" key="7">
    <source>
        <dbReference type="SAM" id="Phobius"/>
    </source>
</evidence>
<evidence type="ECO:0000256" key="4">
    <source>
        <dbReference type="ARBA" id="ARBA00022989"/>
    </source>
</evidence>
<feature type="transmembrane region" description="Helical" evidence="7">
    <location>
        <begin position="304"/>
        <end position="334"/>
    </location>
</feature>
<dbReference type="InterPro" id="IPR050250">
    <property type="entry name" value="Macrolide_Exporter_MacB"/>
</dbReference>
<feature type="transmembrane region" description="Helical" evidence="7">
    <location>
        <begin position="346"/>
        <end position="369"/>
    </location>
</feature>
<evidence type="ECO:0000313" key="10">
    <source>
        <dbReference type="Proteomes" id="UP000469185"/>
    </source>
</evidence>
<dbReference type="EMBL" id="JAAGOB010000001">
    <property type="protein sequence ID" value="NED93993.1"/>
    <property type="molecule type" value="Genomic_DNA"/>
</dbReference>
<evidence type="ECO:0000256" key="3">
    <source>
        <dbReference type="ARBA" id="ARBA00022692"/>
    </source>
</evidence>
<feature type="transmembrane region" description="Helical" evidence="7">
    <location>
        <begin position="913"/>
        <end position="935"/>
    </location>
</feature>
<dbReference type="AlphaFoldDB" id="A0A6N9YG71"/>
<dbReference type="GO" id="GO:0005886">
    <property type="term" value="C:plasma membrane"/>
    <property type="evidence" value="ECO:0007669"/>
    <property type="project" value="UniProtKB-SubCell"/>
</dbReference>
<evidence type="ECO:0000313" key="9">
    <source>
        <dbReference type="EMBL" id="NED93993.1"/>
    </source>
</evidence>
<feature type="transmembrane region" description="Helical" evidence="7">
    <location>
        <begin position="968"/>
        <end position="991"/>
    </location>
</feature>
<comment type="similarity">
    <text evidence="6">Belongs to the ABC-4 integral membrane protein family.</text>
</comment>
<dbReference type="GO" id="GO:0022857">
    <property type="term" value="F:transmembrane transporter activity"/>
    <property type="evidence" value="ECO:0007669"/>
    <property type="project" value="TreeGrafter"/>
</dbReference>
<accession>A0A6N9YG71</accession>
<feature type="domain" description="ABC3 transporter permease C-terminal" evidence="8">
    <location>
        <begin position="918"/>
        <end position="1029"/>
    </location>
</feature>
<evidence type="ECO:0000256" key="2">
    <source>
        <dbReference type="ARBA" id="ARBA00022475"/>
    </source>
</evidence>
<dbReference type="InterPro" id="IPR003838">
    <property type="entry name" value="ABC3_permease_C"/>
</dbReference>
<organism evidence="9 10">
    <name type="scientific">Phytoactinopolyspora alkaliphila</name>
    <dbReference type="NCBI Taxonomy" id="1783498"/>
    <lineage>
        <taxon>Bacteria</taxon>
        <taxon>Bacillati</taxon>
        <taxon>Actinomycetota</taxon>
        <taxon>Actinomycetes</taxon>
        <taxon>Jiangellales</taxon>
        <taxon>Jiangellaceae</taxon>
        <taxon>Phytoactinopolyspora</taxon>
    </lineage>
</organism>